<dbReference type="InParanoid" id="A0A7M7HAJ4"/>
<feature type="transmembrane region" description="Helical" evidence="4">
    <location>
        <begin position="189"/>
        <end position="211"/>
    </location>
</feature>
<name>A0A7M7HAJ4_NASVI</name>
<dbReference type="GO" id="GO:0016616">
    <property type="term" value="F:oxidoreductase activity, acting on the CH-OH group of donors, NAD or NADP as acceptor"/>
    <property type="evidence" value="ECO:0007669"/>
    <property type="project" value="UniProtKB-ARBA"/>
</dbReference>
<dbReference type="PRINTS" id="PR00081">
    <property type="entry name" value="GDHRDH"/>
</dbReference>
<dbReference type="PRINTS" id="PR00080">
    <property type="entry name" value="SDRFAMILY"/>
</dbReference>
<dbReference type="SUPFAM" id="SSF51735">
    <property type="entry name" value="NAD(P)-binding Rossmann-fold domains"/>
    <property type="match status" value="2"/>
</dbReference>
<dbReference type="Pfam" id="PF00106">
    <property type="entry name" value="adh_short"/>
    <property type="match status" value="1"/>
</dbReference>
<evidence type="ECO:0000256" key="1">
    <source>
        <dbReference type="ARBA" id="ARBA00006484"/>
    </source>
</evidence>
<evidence type="ECO:0000256" key="3">
    <source>
        <dbReference type="RuleBase" id="RU000363"/>
    </source>
</evidence>
<keyword evidence="4" id="KW-1133">Transmembrane helix</keyword>
<dbReference type="GeneID" id="100121837"/>
<comment type="similarity">
    <text evidence="1 3">Belongs to the short-chain dehydrogenases/reductases (SDR) family.</text>
</comment>
<sequence length="284" mass="31189">MERWAGKVAVVTGASVGIGAAIVNKLLDNGLIVVGLARRVEKVKELIDDRPEAKLHAVECDVTNEENVVTAFAWIKENLGSVDVLVNNAGVTKETTLSDGSLADWRNVLDVNVLGLCVCTREAVRSMRECDGESVIIHISSLAGERVPAVPGFNVYPATKRAVNALAQTLRHELAGTKIRVTVWIMKYIYIYIYMCICIHSMFWCINCYYYRSLVTHSSRFQTISPGLVATELMANYSAFTPEVLTAMPALLPSDVAEAVTFVLSMPSHVSVQDIVLRPLGESW</sequence>
<proteinExistence type="inferred from homology"/>
<evidence type="ECO:0000256" key="2">
    <source>
        <dbReference type="ARBA" id="ARBA00023002"/>
    </source>
</evidence>
<dbReference type="EnsemblMetazoa" id="XM_008218332">
    <property type="protein sequence ID" value="XP_008216554"/>
    <property type="gene ID" value="LOC100121837"/>
</dbReference>
<accession>A0A7M7HAJ4</accession>
<reference evidence="5" key="1">
    <citation type="submission" date="2021-01" db="UniProtKB">
        <authorList>
            <consortium name="EnsemblMetazoa"/>
        </authorList>
    </citation>
    <scope>IDENTIFICATION</scope>
</reference>
<keyword evidence="6" id="KW-1185">Reference proteome</keyword>
<keyword evidence="4" id="KW-0812">Transmembrane</keyword>
<dbReference type="PROSITE" id="PS00061">
    <property type="entry name" value="ADH_SHORT"/>
    <property type="match status" value="1"/>
</dbReference>
<keyword evidence="4" id="KW-0472">Membrane</keyword>
<evidence type="ECO:0000313" key="5">
    <source>
        <dbReference type="EnsemblMetazoa" id="XP_008216554"/>
    </source>
</evidence>
<keyword evidence="2" id="KW-0560">Oxidoreductase</keyword>
<dbReference type="SMR" id="A0A7M7HAJ4"/>
<organism evidence="5 6">
    <name type="scientific">Nasonia vitripennis</name>
    <name type="common">Parasitic wasp</name>
    <dbReference type="NCBI Taxonomy" id="7425"/>
    <lineage>
        <taxon>Eukaryota</taxon>
        <taxon>Metazoa</taxon>
        <taxon>Ecdysozoa</taxon>
        <taxon>Arthropoda</taxon>
        <taxon>Hexapoda</taxon>
        <taxon>Insecta</taxon>
        <taxon>Pterygota</taxon>
        <taxon>Neoptera</taxon>
        <taxon>Endopterygota</taxon>
        <taxon>Hymenoptera</taxon>
        <taxon>Apocrita</taxon>
        <taxon>Proctotrupomorpha</taxon>
        <taxon>Chalcidoidea</taxon>
        <taxon>Pteromalidae</taxon>
        <taxon>Pteromalinae</taxon>
        <taxon>Nasonia</taxon>
    </lineage>
</organism>
<evidence type="ECO:0000313" key="6">
    <source>
        <dbReference type="Proteomes" id="UP000002358"/>
    </source>
</evidence>
<dbReference type="PANTHER" id="PTHR43115:SF4">
    <property type="entry name" value="DEHYDROGENASE_REDUCTASE SDR FAMILY MEMBER 11"/>
    <property type="match status" value="1"/>
</dbReference>
<dbReference type="FunFam" id="3.40.50.720:FF:000047">
    <property type="entry name" value="NADP-dependent L-serine/L-allo-threonine dehydrogenase"/>
    <property type="match status" value="1"/>
</dbReference>
<dbReference type="InterPro" id="IPR020904">
    <property type="entry name" value="Sc_DH/Rdtase_CS"/>
</dbReference>
<dbReference type="PANTHER" id="PTHR43115">
    <property type="entry name" value="DEHYDROGENASE/REDUCTASE SDR FAMILY MEMBER 11"/>
    <property type="match status" value="1"/>
</dbReference>
<dbReference type="RefSeq" id="XP_008216554.1">
    <property type="nucleotide sequence ID" value="XM_008218332.4"/>
</dbReference>
<dbReference type="InterPro" id="IPR002347">
    <property type="entry name" value="SDR_fam"/>
</dbReference>
<dbReference type="InterPro" id="IPR036291">
    <property type="entry name" value="NAD(P)-bd_dom_sf"/>
</dbReference>
<protein>
    <recommendedName>
        <fullName evidence="7">Dehydrogenase/reductase SDR family member 11</fullName>
    </recommendedName>
</protein>
<evidence type="ECO:0000256" key="4">
    <source>
        <dbReference type="SAM" id="Phobius"/>
    </source>
</evidence>
<dbReference type="AlphaFoldDB" id="A0A7M7HAJ4"/>
<dbReference type="Gene3D" id="3.40.50.720">
    <property type="entry name" value="NAD(P)-binding Rossmann-like Domain"/>
    <property type="match status" value="2"/>
</dbReference>
<dbReference type="Proteomes" id="UP000002358">
    <property type="component" value="Chromosome 3"/>
</dbReference>
<dbReference type="OrthoDB" id="1933717at2759"/>
<evidence type="ECO:0008006" key="7">
    <source>
        <dbReference type="Google" id="ProtNLM"/>
    </source>
</evidence>